<dbReference type="InterPro" id="IPR000719">
    <property type="entry name" value="Prot_kinase_dom"/>
</dbReference>
<dbReference type="RefSeq" id="XP_040788612.1">
    <property type="nucleotide sequence ID" value="XM_040928826.1"/>
</dbReference>
<evidence type="ECO:0000256" key="8">
    <source>
        <dbReference type="ARBA" id="ARBA00048679"/>
    </source>
</evidence>
<dbReference type="InterPro" id="IPR011009">
    <property type="entry name" value="Kinase-like_dom_sf"/>
</dbReference>
<evidence type="ECO:0000259" key="9">
    <source>
        <dbReference type="PROSITE" id="PS50011"/>
    </source>
</evidence>
<evidence type="ECO:0000256" key="4">
    <source>
        <dbReference type="ARBA" id="ARBA00022741"/>
    </source>
</evidence>
<dbReference type="PROSITE" id="PS50011">
    <property type="entry name" value="PROTEIN_KINASE_DOM"/>
    <property type="match status" value="1"/>
</dbReference>
<dbReference type="InterPro" id="IPR050660">
    <property type="entry name" value="NEK_Ser/Thr_kinase"/>
</dbReference>
<keyword evidence="11" id="KW-1185">Reference proteome</keyword>
<dbReference type="Pfam" id="PF00069">
    <property type="entry name" value="Pkinase"/>
    <property type="match status" value="1"/>
</dbReference>
<evidence type="ECO:0000313" key="10">
    <source>
        <dbReference type="EMBL" id="KAF1846049.1"/>
    </source>
</evidence>
<organism evidence="10 11">
    <name type="scientific">Cucurbitaria berberidis CBS 394.84</name>
    <dbReference type="NCBI Taxonomy" id="1168544"/>
    <lineage>
        <taxon>Eukaryota</taxon>
        <taxon>Fungi</taxon>
        <taxon>Dikarya</taxon>
        <taxon>Ascomycota</taxon>
        <taxon>Pezizomycotina</taxon>
        <taxon>Dothideomycetes</taxon>
        <taxon>Pleosporomycetidae</taxon>
        <taxon>Pleosporales</taxon>
        <taxon>Pleosporineae</taxon>
        <taxon>Cucurbitariaceae</taxon>
        <taxon>Cucurbitaria</taxon>
    </lineage>
</organism>
<dbReference type="Proteomes" id="UP000800039">
    <property type="component" value="Unassembled WGS sequence"/>
</dbReference>
<name>A0A9P4L9B6_9PLEO</name>
<dbReference type="AlphaFoldDB" id="A0A9P4L9B6"/>
<keyword evidence="6" id="KW-0067">ATP-binding</keyword>
<dbReference type="GeneID" id="63846078"/>
<evidence type="ECO:0000256" key="5">
    <source>
        <dbReference type="ARBA" id="ARBA00022777"/>
    </source>
</evidence>
<dbReference type="GO" id="GO:0004674">
    <property type="term" value="F:protein serine/threonine kinase activity"/>
    <property type="evidence" value="ECO:0007669"/>
    <property type="project" value="UniProtKB-KW"/>
</dbReference>
<protein>
    <recommendedName>
        <fullName evidence="1">non-specific serine/threonine protein kinase</fullName>
        <ecNumber evidence="1">2.7.11.1</ecNumber>
    </recommendedName>
</protein>
<evidence type="ECO:0000256" key="3">
    <source>
        <dbReference type="ARBA" id="ARBA00022679"/>
    </source>
</evidence>
<gene>
    <name evidence="10" type="ORF">K460DRAFT_285541</name>
</gene>
<dbReference type="EMBL" id="ML976616">
    <property type="protein sequence ID" value="KAF1846049.1"/>
    <property type="molecule type" value="Genomic_DNA"/>
</dbReference>
<evidence type="ECO:0000256" key="7">
    <source>
        <dbReference type="ARBA" id="ARBA00047899"/>
    </source>
</evidence>
<feature type="domain" description="Protein kinase" evidence="9">
    <location>
        <begin position="14"/>
        <end position="281"/>
    </location>
</feature>
<dbReference type="SMART" id="SM00220">
    <property type="entry name" value="S_TKc"/>
    <property type="match status" value="1"/>
</dbReference>
<dbReference type="GO" id="GO:0005524">
    <property type="term" value="F:ATP binding"/>
    <property type="evidence" value="ECO:0007669"/>
    <property type="project" value="UniProtKB-KW"/>
</dbReference>
<keyword evidence="4" id="KW-0547">Nucleotide-binding</keyword>
<sequence>MALPKSKTLTNARFRKICILSDADGGPSLGAFNSGIELVQTKYSGTYCVCKKFKADDVARGYAAREIDILRRLSGPDNINAFVDYYLKPATREAAVFSRFCDCGNLWYLIKRYKHDNRSFPESFVWHVFISLVNAIAHMHHGGGGNTNWNWVIHRDLWPANVFLGKLDPDVYPRVVLGDFGSSITRDETRNRHQIELRNQDNFAPLPHDQFHVDGRNDVFQIGLIIVAMCKLTQHPKEHDSTFTKSPAGSTYSLRLNELLSMCLTVNMLNRINTMSLKRLLDRERRRVTQDNNRRLYLKLGYVDVRGLFDWRNLVFLE</sequence>
<dbReference type="EC" id="2.7.11.1" evidence="1"/>
<dbReference type="PANTHER" id="PTHR43671:SF98">
    <property type="entry name" value="SERINE_THREONINE-PROTEIN KINASE NEK11"/>
    <property type="match status" value="1"/>
</dbReference>
<dbReference type="GO" id="GO:0005634">
    <property type="term" value="C:nucleus"/>
    <property type="evidence" value="ECO:0007669"/>
    <property type="project" value="TreeGrafter"/>
</dbReference>
<evidence type="ECO:0000256" key="2">
    <source>
        <dbReference type="ARBA" id="ARBA00022527"/>
    </source>
</evidence>
<evidence type="ECO:0000256" key="1">
    <source>
        <dbReference type="ARBA" id="ARBA00012513"/>
    </source>
</evidence>
<keyword evidence="2" id="KW-0723">Serine/threonine-protein kinase</keyword>
<accession>A0A9P4L9B6</accession>
<comment type="caution">
    <text evidence="10">The sequence shown here is derived from an EMBL/GenBank/DDBJ whole genome shotgun (WGS) entry which is preliminary data.</text>
</comment>
<dbReference type="OrthoDB" id="310217at2759"/>
<comment type="catalytic activity">
    <reaction evidence="7">
        <text>L-threonyl-[protein] + ATP = O-phospho-L-threonyl-[protein] + ADP + H(+)</text>
        <dbReference type="Rhea" id="RHEA:46608"/>
        <dbReference type="Rhea" id="RHEA-COMP:11060"/>
        <dbReference type="Rhea" id="RHEA-COMP:11605"/>
        <dbReference type="ChEBI" id="CHEBI:15378"/>
        <dbReference type="ChEBI" id="CHEBI:30013"/>
        <dbReference type="ChEBI" id="CHEBI:30616"/>
        <dbReference type="ChEBI" id="CHEBI:61977"/>
        <dbReference type="ChEBI" id="CHEBI:456216"/>
        <dbReference type="EC" id="2.7.11.1"/>
    </reaction>
</comment>
<evidence type="ECO:0000256" key="6">
    <source>
        <dbReference type="ARBA" id="ARBA00022840"/>
    </source>
</evidence>
<keyword evidence="3" id="KW-0808">Transferase</keyword>
<dbReference type="PANTHER" id="PTHR43671">
    <property type="entry name" value="SERINE/THREONINE-PROTEIN KINASE NEK"/>
    <property type="match status" value="1"/>
</dbReference>
<proteinExistence type="predicted"/>
<dbReference type="Gene3D" id="1.10.510.10">
    <property type="entry name" value="Transferase(Phosphotransferase) domain 1"/>
    <property type="match status" value="1"/>
</dbReference>
<keyword evidence="5 10" id="KW-0418">Kinase</keyword>
<comment type="catalytic activity">
    <reaction evidence="8">
        <text>L-seryl-[protein] + ATP = O-phospho-L-seryl-[protein] + ADP + H(+)</text>
        <dbReference type="Rhea" id="RHEA:17989"/>
        <dbReference type="Rhea" id="RHEA-COMP:9863"/>
        <dbReference type="Rhea" id="RHEA-COMP:11604"/>
        <dbReference type="ChEBI" id="CHEBI:15378"/>
        <dbReference type="ChEBI" id="CHEBI:29999"/>
        <dbReference type="ChEBI" id="CHEBI:30616"/>
        <dbReference type="ChEBI" id="CHEBI:83421"/>
        <dbReference type="ChEBI" id="CHEBI:456216"/>
        <dbReference type="EC" id="2.7.11.1"/>
    </reaction>
</comment>
<reference evidence="10" key="1">
    <citation type="submission" date="2020-01" db="EMBL/GenBank/DDBJ databases">
        <authorList>
            <consortium name="DOE Joint Genome Institute"/>
            <person name="Haridas S."/>
            <person name="Albert R."/>
            <person name="Binder M."/>
            <person name="Bloem J."/>
            <person name="Labutti K."/>
            <person name="Salamov A."/>
            <person name="Andreopoulos B."/>
            <person name="Baker S.E."/>
            <person name="Barry K."/>
            <person name="Bills G."/>
            <person name="Bluhm B.H."/>
            <person name="Cannon C."/>
            <person name="Castanera R."/>
            <person name="Culley D.E."/>
            <person name="Daum C."/>
            <person name="Ezra D."/>
            <person name="Gonzalez J.B."/>
            <person name="Henrissat B."/>
            <person name="Kuo A."/>
            <person name="Liang C."/>
            <person name="Lipzen A."/>
            <person name="Lutzoni F."/>
            <person name="Magnuson J."/>
            <person name="Mondo S."/>
            <person name="Nolan M."/>
            <person name="Ohm R."/>
            <person name="Pangilinan J."/>
            <person name="Park H.-J."/>
            <person name="Ramirez L."/>
            <person name="Alfaro M."/>
            <person name="Sun H."/>
            <person name="Tritt A."/>
            <person name="Yoshinaga Y."/>
            <person name="Zwiers L.-H."/>
            <person name="Turgeon B.G."/>
            <person name="Goodwin S.B."/>
            <person name="Spatafora J.W."/>
            <person name="Crous P.W."/>
            <person name="Grigoriev I.V."/>
        </authorList>
    </citation>
    <scope>NUCLEOTIDE SEQUENCE</scope>
    <source>
        <strain evidence="10">CBS 394.84</strain>
    </source>
</reference>
<evidence type="ECO:0000313" key="11">
    <source>
        <dbReference type="Proteomes" id="UP000800039"/>
    </source>
</evidence>
<dbReference type="SUPFAM" id="SSF56112">
    <property type="entry name" value="Protein kinase-like (PK-like)"/>
    <property type="match status" value="1"/>
</dbReference>